<dbReference type="PROSITE" id="PS51257">
    <property type="entry name" value="PROKAR_LIPOPROTEIN"/>
    <property type="match status" value="1"/>
</dbReference>
<name>A0A418M1F8_9BACT</name>
<protein>
    <recommendedName>
        <fullName evidence="3">Lipoprotein</fullName>
    </recommendedName>
</protein>
<dbReference type="Proteomes" id="UP000283523">
    <property type="component" value="Unassembled WGS sequence"/>
</dbReference>
<evidence type="ECO:0008006" key="3">
    <source>
        <dbReference type="Google" id="ProtNLM"/>
    </source>
</evidence>
<organism evidence="1 2">
    <name type="scientific">Fibrisoma montanum</name>
    <dbReference type="NCBI Taxonomy" id="2305895"/>
    <lineage>
        <taxon>Bacteria</taxon>
        <taxon>Pseudomonadati</taxon>
        <taxon>Bacteroidota</taxon>
        <taxon>Cytophagia</taxon>
        <taxon>Cytophagales</taxon>
        <taxon>Spirosomataceae</taxon>
        <taxon>Fibrisoma</taxon>
    </lineage>
</organism>
<accession>A0A418M1F8</accession>
<sequence length="137" mass="15037">MMKTEYRMKAYLFFIAIGLASCRQEVSQLASFDSAKAAAERVEPALISNNQLPADGCEAHVQLDKPGATGLVLYKPTAESLSVLEKALQSSNSNEPFWGQKAVTITFRETGKQVELTCGWGSKKVIPEIEVLKITDR</sequence>
<evidence type="ECO:0000313" key="1">
    <source>
        <dbReference type="EMBL" id="RIV19366.1"/>
    </source>
</evidence>
<reference evidence="1 2" key="1">
    <citation type="submission" date="2018-08" db="EMBL/GenBank/DDBJ databases">
        <title>Fibrisoma montanum sp. nov., isolated from Danxia mountain soil.</title>
        <authorList>
            <person name="Huang Y."/>
        </authorList>
    </citation>
    <scope>NUCLEOTIDE SEQUENCE [LARGE SCALE GENOMIC DNA]</scope>
    <source>
        <strain evidence="1 2">HYT19</strain>
    </source>
</reference>
<gene>
    <name evidence="1" type="ORF">DYU11_25000</name>
</gene>
<evidence type="ECO:0000313" key="2">
    <source>
        <dbReference type="Proteomes" id="UP000283523"/>
    </source>
</evidence>
<comment type="caution">
    <text evidence="1">The sequence shown here is derived from an EMBL/GenBank/DDBJ whole genome shotgun (WGS) entry which is preliminary data.</text>
</comment>
<dbReference type="EMBL" id="QXED01000008">
    <property type="protein sequence ID" value="RIV19366.1"/>
    <property type="molecule type" value="Genomic_DNA"/>
</dbReference>
<dbReference type="AlphaFoldDB" id="A0A418M1F8"/>
<keyword evidence="2" id="KW-1185">Reference proteome</keyword>
<proteinExistence type="predicted"/>